<feature type="non-terminal residue" evidence="1">
    <location>
        <position position="1"/>
    </location>
</feature>
<proteinExistence type="predicted"/>
<comment type="caution">
    <text evidence="1">The sequence shown here is derived from an EMBL/GenBank/DDBJ whole genome shotgun (WGS) entry which is preliminary data.</text>
</comment>
<protein>
    <submittedName>
        <fullName evidence="1">Uncharacterized protein</fullName>
    </submittedName>
</protein>
<gene>
    <name evidence="1" type="ORF">Tci_041741</name>
</gene>
<dbReference type="EMBL" id="BKCJ010005994">
    <property type="protein sequence ID" value="GEU69763.1"/>
    <property type="molecule type" value="Genomic_DNA"/>
</dbReference>
<organism evidence="1">
    <name type="scientific">Tanacetum cinerariifolium</name>
    <name type="common">Dalmatian daisy</name>
    <name type="synonym">Chrysanthemum cinerariifolium</name>
    <dbReference type="NCBI Taxonomy" id="118510"/>
    <lineage>
        <taxon>Eukaryota</taxon>
        <taxon>Viridiplantae</taxon>
        <taxon>Streptophyta</taxon>
        <taxon>Embryophyta</taxon>
        <taxon>Tracheophyta</taxon>
        <taxon>Spermatophyta</taxon>
        <taxon>Magnoliopsida</taxon>
        <taxon>eudicotyledons</taxon>
        <taxon>Gunneridae</taxon>
        <taxon>Pentapetalae</taxon>
        <taxon>asterids</taxon>
        <taxon>campanulids</taxon>
        <taxon>Asterales</taxon>
        <taxon>Asteraceae</taxon>
        <taxon>Asteroideae</taxon>
        <taxon>Anthemideae</taxon>
        <taxon>Anthemidinae</taxon>
        <taxon>Tanacetum</taxon>
    </lineage>
</organism>
<evidence type="ECO:0000313" key="1">
    <source>
        <dbReference type="EMBL" id="GEU69763.1"/>
    </source>
</evidence>
<accession>A0A6L2M6V9</accession>
<sequence length="217" mass="25568">KRQHVDFRPPQTWISVTARAEKPPTSFDELTDTLIEFSAFFMNRLNITNLTQELLVGSAFNLLKGTCKSLTELEYHFEECSKATTERLDWHNLKGNPYPFDLCKTLLLIPDHRGRQVIPRDYFINNDLEYLRGVSLSGQYSTFVTKTKVATYKIKWIEDFVPNQWSPVKVIMKKYDDGHLDEIEVRREDQQLYTFKEGDFPRLRLQDIENMLLLLVQ</sequence>
<name>A0A6L2M6V9_TANCI</name>
<dbReference type="AlphaFoldDB" id="A0A6L2M6V9"/>
<reference evidence="1" key="1">
    <citation type="journal article" date="2019" name="Sci. Rep.">
        <title>Draft genome of Tanacetum cinerariifolium, the natural source of mosquito coil.</title>
        <authorList>
            <person name="Yamashiro T."/>
            <person name="Shiraishi A."/>
            <person name="Satake H."/>
            <person name="Nakayama K."/>
        </authorList>
    </citation>
    <scope>NUCLEOTIDE SEQUENCE</scope>
</reference>